<dbReference type="InterPro" id="IPR039426">
    <property type="entry name" value="TonB-dep_rcpt-like"/>
</dbReference>
<evidence type="ECO:0000259" key="14">
    <source>
        <dbReference type="Pfam" id="PF00593"/>
    </source>
</evidence>
<evidence type="ECO:0000256" key="11">
    <source>
        <dbReference type="ARBA" id="ARBA00023237"/>
    </source>
</evidence>
<comment type="subcellular location">
    <subcellularLocation>
        <location evidence="1 12">Cell outer membrane</location>
        <topology evidence="1 12">Multi-pass membrane protein</topology>
    </subcellularLocation>
</comment>
<dbReference type="Pfam" id="PF00593">
    <property type="entry name" value="TonB_dep_Rec_b-barrel"/>
    <property type="match status" value="1"/>
</dbReference>
<evidence type="ECO:0000256" key="7">
    <source>
        <dbReference type="ARBA" id="ARBA00023004"/>
    </source>
</evidence>
<name>A0AAU8FKK4_9BACT</name>
<dbReference type="AlphaFoldDB" id="A0AAU8FKK4"/>
<dbReference type="Gene3D" id="2.60.40.1120">
    <property type="entry name" value="Carboxypeptidase-like, regulatory domain"/>
    <property type="match status" value="1"/>
</dbReference>
<evidence type="ECO:0000259" key="15">
    <source>
        <dbReference type="Pfam" id="PF07715"/>
    </source>
</evidence>
<feature type="domain" description="TonB-dependent receptor-like beta-barrel" evidence="14">
    <location>
        <begin position="590"/>
        <end position="955"/>
    </location>
</feature>
<dbReference type="PANTHER" id="PTHR32552:SF68">
    <property type="entry name" value="FERRICHROME OUTER MEMBRANE TRANSPORTER_PHAGE RECEPTOR"/>
    <property type="match status" value="1"/>
</dbReference>
<evidence type="ECO:0000256" key="13">
    <source>
        <dbReference type="RuleBase" id="RU003357"/>
    </source>
</evidence>
<accession>A0AAU8FKK4</accession>
<dbReference type="Gene3D" id="3.55.50.30">
    <property type="match status" value="1"/>
</dbReference>
<keyword evidence="7" id="KW-0408">Iron</keyword>
<keyword evidence="5 12" id="KW-0812">Transmembrane</keyword>
<dbReference type="InterPro" id="IPR000531">
    <property type="entry name" value="Beta-barrel_TonB"/>
</dbReference>
<protein>
    <submittedName>
        <fullName evidence="16">SusC/RagA family TonB-linked outer membrane protein</fullName>
    </submittedName>
</protein>
<evidence type="ECO:0000256" key="8">
    <source>
        <dbReference type="ARBA" id="ARBA00023065"/>
    </source>
</evidence>
<dbReference type="NCBIfam" id="TIGR04057">
    <property type="entry name" value="SusC_RagA_signa"/>
    <property type="match status" value="1"/>
</dbReference>
<keyword evidence="4" id="KW-0410">Iron transport</keyword>
<dbReference type="PROSITE" id="PS52016">
    <property type="entry name" value="TONB_DEPENDENT_REC_3"/>
    <property type="match status" value="1"/>
</dbReference>
<feature type="domain" description="TonB-dependent receptor plug" evidence="15">
    <location>
        <begin position="246"/>
        <end position="369"/>
    </location>
</feature>
<evidence type="ECO:0000256" key="12">
    <source>
        <dbReference type="PROSITE-ProRule" id="PRU01360"/>
    </source>
</evidence>
<dbReference type="InterPro" id="IPR008969">
    <property type="entry name" value="CarboxyPept-like_regulatory"/>
</dbReference>
<dbReference type="Pfam" id="PF13715">
    <property type="entry name" value="CarbopepD_reg_2"/>
    <property type="match status" value="1"/>
</dbReference>
<evidence type="ECO:0000256" key="3">
    <source>
        <dbReference type="ARBA" id="ARBA00022452"/>
    </source>
</evidence>
<proteinExistence type="inferred from homology"/>
<dbReference type="PANTHER" id="PTHR32552">
    <property type="entry name" value="FERRICHROME IRON RECEPTOR-RELATED"/>
    <property type="match status" value="1"/>
</dbReference>
<dbReference type="EMBL" id="CP159289">
    <property type="protein sequence ID" value="XCH24908.1"/>
    <property type="molecule type" value="Genomic_DNA"/>
</dbReference>
<dbReference type="InterPro" id="IPR036942">
    <property type="entry name" value="Beta-barrel_TonB_sf"/>
</dbReference>
<evidence type="ECO:0000256" key="5">
    <source>
        <dbReference type="ARBA" id="ARBA00022692"/>
    </source>
</evidence>
<dbReference type="SUPFAM" id="SSF56935">
    <property type="entry name" value="Porins"/>
    <property type="match status" value="1"/>
</dbReference>
<gene>
    <name evidence="16" type="ORF">ABV298_00305</name>
</gene>
<keyword evidence="10 12" id="KW-0472">Membrane</keyword>
<keyword evidence="6" id="KW-0732">Signal</keyword>
<evidence type="ECO:0000256" key="4">
    <source>
        <dbReference type="ARBA" id="ARBA00022496"/>
    </source>
</evidence>
<dbReference type="SUPFAM" id="SSF49464">
    <property type="entry name" value="Carboxypeptidase regulatory domain-like"/>
    <property type="match status" value="1"/>
</dbReference>
<evidence type="ECO:0000256" key="6">
    <source>
        <dbReference type="ARBA" id="ARBA00022729"/>
    </source>
</evidence>
<evidence type="ECO:0000256" key="2">
    <source>
        <dbReference type="ARBA" id="ARBA00022448"/>
    </source>
</evidence>
<keyword evidence="8" id="KW-0406">Ion transport</keyword>
<dbReference type="RefSeq" id="WP_353720215.1">
    <property type="nucleotide sequence ID" value="NZ_CP159289.1"/>
</dbReference>
<dbReference type="InterPro" id="IPR023996">
    <property type="entry name" value="TonB-dep_OMP_SusC/RagA"/>
</dbReference>
<dbReference type="GO" id="GO:0009279">
    <property type="term" value="C:cell outer membrane"/>
    <property type="evidence" value="ECO:0007669"/>
    <property type="project" value="UniProtKB-SubCell"/>
</dbReference>
<keyword evidence="11 12" id="KW-0998">Cell outer membrane</keyword>
<evidence type="ECO:0000256" key="10">
    <source>
        <dbReference type="ARBA" id="ARBA00023136"/>
    </source>
</evidence>
<dbReference type="NCBIfam" id="TIGR04056">
    <property type="entry name" value="OMP_RagA_SusC"/>
    <property type="match status" value="1"/>
</dbReference>
<dbReference type="Pfam" id="PF07715">
    <property type="entry name" value="Plug"/>
    <property type="match status" value="1"/>
</dbReference>
<dbReference type="InterPro" id="IPR023997">
    <property type="entry name" value="TonB-dep_OMP_SusC/RagA_CS"/>
</dbReference>
<keyword evidence="2 12" id="KW-0813">Transport</keyword>
<sequence length="1213" mass="131837">MNPHVPLTKAVGLYVMLNLLPLPGAGQALAWAGPETRQAPVELLQGQPMLLRDALLKLKERYGADILFEEKLLDDLKVSSQTIDPSKTLEQNLEALLAPTGLKYRKVKDNTYVLLASRRKKEQPAAGRHTSALPEGTPVASLAPVAAGAATVEATVKGTVTDSKGEPLIGVSVLVKGTSRGTATDVSGKYEIAVEDGAATLVFSFVGYVRKEVVVGTLSEIDVTLAEDTQNLSEVVVTALGIKRDKRALGYSVQEIGGEAVSMAKEANLATTLAGKMAGVQVTRSANGAGGSSRVVIRGSNSLVGNSQPLYVIDGIPMDNSNPNSPSATGGIDYGDGISNINPEDVESISVLKGPNAAALYGQRGSNGVVLITTKSGKSRKGIGVKYGVDYSVGDALVLPDFQDEYGQGLDGTFTHFRGDDGKIYTWAAAQAGNIQGMPKTSGGRDRFTRASWGARMDGRQYEDQWGNILNFSPQPNTFQTFFRKEKQLVNNLSLEGGNDNVNYRLSYGHTNIDGYTPGNTLKRNNVNLRTVAKITPKLELDVKANYIGQKGENRPTVSDASDNPAYLFISQPRSMPMSILANSAWTAEDVARQLGYGTVPFVGMEKTYATNSSTANPYWTVDHTRNFDDRQRLLGLIRLSYQFNDWIRLTAKTGTDFYTDQRLRYREKGTYQSANRNGDISEQVTRVREDNSDILLSLTPQLTKDISLGLNLGANHQKFYSRTTGNTGTEFIVPGLYAINNTLINSYVFGLTESSINSVYLSGQVGFKEYLFLDFSARNDWSSTLSPENNSFFYPAVSASFVVTDAFNIRSNALSFLKVRASVAQAGSSGSPYQLTGTYSLDQVAHGGVPLASFSSTIPDPNLKNELTTSIEFGVEARFFKNRAGLAFAYYNASTKNQILDVPLPPSSTFASRRINAGEIRNRGVELTLNGTPIKTADGFTWDATFNFSRNRNRVMSLAEGVDTYVLGADRGVNVVAEPGKPFGTLIGNGFQWLRDENGNRLIDPTTGLPLKSNSKILYELGNALPNWIGGFNNTFRYKGISLSGLFDISQGGKIYSQSLREELIYGTIKRTLPGRDGTYVAEGVVASKSENGKWAGTGQANTKQVKAQDYWNVVAPDKDNVIPEEMLNDASYIMFRELTLNYQLPNSLVSRTPFKGIRAGIYGRNLFYLQRKTEGFAPEASSFNVNNSSLGLESTALPLLRYFGVSLNVEL</sequence>
<reference evidence="16" key="1">
    <citation type="submission" date="2024-06" db="EMBL/GenBank/DDBJ databases">
        <title>Sequencing and assembly of the genome of Dyadobacter sp. strain 676, a symbiont of Cyamopsis tetragonoloba.</title>
        <authorList>
            <person name="Guro P."/>
            <person name="Sazanova A."/>
            <person name="Kuznetsova I."/>
            <person name="Belimov A."/>
            <person name="Safronova V."/>
        </authorList>
    </citation>
    <scope>NUCLEOTIDE SEQUENCE</scope>
    <source>
        <strain evidence="16">676</strain>
    </source>
</reference>
<evidence type="ECO:0000256" key="9">
    <source>
        <dbReference type="ARBA" id="ARBA00023077"/>
    </source>
</evidence>
<dbReference type="GO" id="GO:0006826">
    <property type="term" value="P:iron ion transport"/>
    <property type="evidence" value="ECO:0007669"/>
    <property type="project" value="UniProtKB-KW"/>
</dbReference>
<organism evidence="16">
    <name type="scientific">Dyadobacter sp. 676</name>
    <dbReference type="NCBI Taxonomy" id="3088362"/>
    <lineage>
        <taxon>Bacteria</taxon>
        <taxon>Pseudomonadati</taxon>
        <taxon>Bacteroidota</taxon>
        <taxon>Cytophagia</taxon>
        <taxon>Cytophagales</taxon>
        <taxon>Spirosomataceae</taxon>
        <taxon>Dyadobacter</taxon>
    </lineage>
</organism>
<dbReference type="Gene3D" id="2.40.170.20">
    <property type="entry name" value="TonB-dependent receptor, beta-barrel domain"/>
    <property type="match status" value="1"/>
</dbReference>
<dbReference type="Gene3D" id="2.170.130.10">
    <property type="entry name" value="TonB-dependent receptor, plug domain"/>
    <property type="match status" value="1"/>
</dbReference>
<keyword evidence="9 13" id="KW-0798">TonB box</keyword>
<evidence type="ECO:0000256" key="1">
    <source>
        <dbReference type="ARBA" id="ARBA00004571"/>
    </source>
</evidence>
<dbReference type="InterPro" id="IPR012910">
    <property type="entry name" value="Plug_dom"/>
</dbReference>
<comment type="similarity">
    <text evidence="12 13">Belongs to the TonB-dependent receptor family.</text>
</comment>
<dbReference type="InterPro" id="IPR037066">
    <property type="entry name" value="Plug_dom_sf"/>
</dbReference>
<evidence type="ECO:0000313" key="16">
    <source>
        <dbReference type="EMBL" id="XCH24908.1"/>
    </source>
</evidence>
<keyword evidence="3 12" id="KW-1134">Transmembrane beta strand</keyword>